<name>A0ABS5RL73_9MYCO</name>
<dbReference type="GO" id="GO:0004519">
    <property type="term" value="F:endonuclease activity"/>
    <property type="evidence" value="ECO:0007669"/>
    <property type="project" value="UniProtKB-KW"/>
</dbReference>
<evidence type="ECO:0000256" key="1">
    <source>
        <dbReference type="SAM" id="MobiDB-lite"/>
    </source>
</evidence>
<dbReference type="PANTHER" id="PTHR38733:SF1">
    <property type="entry name" value="TYPE IV METHYL-DIRECTED RESTRICTION ENZYME ECOKMCRBC"/>
    <property type="match status" value="1"/>
</dbReference>
<dbReference type="EMBL" id="JAHCLR010000022">
    <property type="protein sequence ID" value="MBS9534338.1"/>
    <property type="molecule type" value="Genomic_DNA"/>
</dbReference>
<dbReference type="InterPro" id="IPR019292">
    <property type="entry name" value="McrC"/>
</dbReference>
<protein>
    <submittedName>
        <fullName evidence="2">Restriction endonuclease</fullName>
    </submittedName>
</protein>
<comment type="caution">
    <text evidence="2">The sequence shown here is derived from an EMBL/GenBank/DDBJ whole genome shotgun (WGS) entry which is preliminary data.</text>
</comment>
<keyword evidence="2" id="KW-0378">Hydrolase</keyword>
<proteinExistence type="predicted"/>
<reference evidence="2 3" key="1">
    <citation type="submission" date="2021-05" db="EMBL/GenBank/DDBJ databases">
        <title>Mycobacterium acidophilum sp. nov., an extremely acid-tolerant member of the genus Mycobacterium.</title>
        <authorList>
            <person name="Xia J."/>
        </authorList>
    </citation>
    <scope>NUCLEOTIDE SEQUENCE [LARGE SCALE GENOMIC DNA]</scope>
    <source>
        <strain evidence="2 3">M1</strain>
    </source>
</reference>
<organism evidence="2 3">
    <name type="scientific">Mycolicibacter acidiphilus</name>
    <dbReference type="NCBI Taxonomy" id="2835306"/>
    <lineage>
        <taxon>Bacteria</taxon>
        <taxon>Bacillati</taxon>
        <taxon>Actinomycetota</taxon>
        <taxon>Actinomycetes</taxon>
        <taxon>Mycobacteriales</taxon>
        <taxon>Mycobacteriaceae</taxon>
        <taxon>Mycolicibacter</taxon>
    </lineage>
</organism>
<feature type="region of interest" description="Disordered" evidence="1">
    <location>
        <begin position="395"/>
        <end position="415"/>
    </location>
</feature>
<keyword evidence="2" id="KW-0540">Nuclease</keyword>
<gene>
    <name evidence="2" type="ORF">KIH27_12155</name>
</gene>
<sequence>MTAPSPLILTEGGDPQTVALSGAEARALQGLGLVTVTTTLDPGWYDIAAARKVGAVMVGERQLIVHPKITDLNRLLFLIGYARDPTIWRDEHVDLIVDDELLPGLAEAFSRLASRAVEQGLVQGYRTVRDTLPVLRGRLLAGEQMTRLYGLPVPVAVEYDDFTVDIAENQLLLWASLRLLTVPKISEVSRRRLQRLRRTLSDVSVLSRGAALPAWQPSRLNTRYHAALRLAQIVLAAESFEHHVGDLRVSGYMFDMWRIFEDFVTVALGESLAALGWRCETQAALHLDEQRQVPMRPDLLCRRDGVPVAVADAKYKAERPEGFPNADLYQMLAYCTVLGLGDGHLVYAKGNEPVSVHTVQNAGVTIHCHALDLALRPADILLHIDGMAARFRSTVSSDTPIGRPSQIDDRIARDA</sequence>
<dbReference type="Pfam" id="PF10117">
    <property type="entry name" value="McrBC"/>
    <property type="match status" value="1"/>
</dbReference>
<dbReference type="Proteomes" id="UP001519535">
    <property type="component" value="Unassembled WGS sequence"/>
</dbReference>
<evidence type="ECO:0000313" key="2">
    <source>
        <dbReference type="EMBL" id="MBS9534338.1"/>
    </source>
</evidence>
<evidence type="ECO:0000313" key="3">
    <source>
        <dbReference type="Proteomes" id="UP001519535"/>
    </source>
</evidence>
<keyword evidence="2" id="KW-0255">Endonuclease</keyword>
<dbReference type="PANTHER" id="PTHR38733">
    <property type="entry name" value="PROTEIN MCRC"/>
    <property type="match status" value="1"/>
</dbReference>
<accession>A0ABS5RL73</accession>
<keyword evidence="3" id="KW-1185">Reference proteome</keyword>
<dbReference type="RefSeq" id="WP_214093212.1">
    <property type="nucleotide sequence ID" value="NZ_JAHCLR010000022.1"/>
</dbReference>
<feature type="compositionally biased region" description="Basic and acidic residues" evidence="1">
    <location>
        <begin position="406"/>
        <end position="415"/>
    </location>
</feature>